<dbReference type="AlphaFoldDB" id="A0A3D8J4L9"/>
<evidence type="ECO:0000313" key="3">
    <source>
        <dbReference type="Proteomes" id="UP000256424"/>
    </source>
</evidence>
<dbReference type="Proteomes" id="UP000256424">
    <property type="component" value="Unassembled WGS sequence"/>
</dbReference>
<accession>A0A3D8J4L9</accession>
<reference evidence="2 3" key="1">
    <citation type="submission" date="2018-04" db="EMBL/GenBank/DDBJ databases">
        <title>Novel Campyloabacter and Helicobacter Species and Strains.</title>
        <authorList>
            <person name="Mannion A.J."/>
            <person name="Shen Z."/>
            <person name="Fox J.G."/>
        </authorList>
    </citation>
    <scope>NUCLEOTIDE SEQUENCE [LARGE SCALE GENOMIC DNA]</scope>
    <source>
        <strain evidence="2 3">MIT 97-5075</strain>
    </source>
</reference>
<proteinExistence type="predicted"/>
<dbReference type="InterPro" id="IPR051396">
    <property type="entry name" value="Bact_Antivir_Def_Nuclease"/>
</dbReference>
<dbReference type="PANTHER" id="PTHR43581:SF4">
    <property type="entry name" value="ATP_GTP PHOSPHATASE"/>
    <property type="match status" value="1"/>
</dbReference>
<feature type="domain" description="ATPase AAA-type core" evidence="1">
    <location>
        <begin position="24"/>
        <end position="277"/>
    </location>
</feature>
<dbReference type="GO" id="GO:0005524">
    <property type="term" value="F:ATP binding"/>
    <property type="evidence" value="ECO:0007669"/>
    <property type="project" value="InterPro"/>
</dbReference>
<keyword evidence="3" id="KW-1185">Reference proteome</keyword>
<dbReference type="OrthoDB" id="5329090at2"/>
<dbReference type="RefSeq" id="WP_104762793.1">
    <property type="nucleotide sequence ID" value="NZ_FZPM01000009.1"/>
</dbReference>
<dbReference type="EMBL" id="NXLW01000007">
    <property type="protein sequence ID" value="RDU72429.1"/>
    <property type="molecule type" value="Genomic_DNA"/>
</dbReference>
<name>A0A3D8J4L9_9HELI</name>
<dbReference type="InterPro" id="IPR014555">
    <property type="entry name" value="RecF-like"/>
</dbReference>
<dbReference type="PANTHER" id="PTHR43581">
    <property type="entry name" value="ATP/GTP PHOSPHATASE"/>
    <property type="match status" value="1"/>
</dbReference>
<organism evidence="2 3">
    <name type="scientific">Helicobacter aurati</name>
    <dbReference type="NCBI Taxonomy" id="137778"/>
    <lineage>
        <taxon>Bacteria</taxon>
        <taxon>Pseudomonadati</taxon>
        <taxon>Campylobacterota</taxon>
        <taxon>Epsilonproteobacteria</taxon>
        <taxon>Campylobacterales</taxon>
        <taxon>Helicobacteraceae</taxon>
        <taxon>Helicobacter</taxon>
    </lineage>
</organism>
<dbReference type="Gene3D" id="3.40.50.300">
    <property type="entry name" value="P-loop containing nucleotide triphosphate hydrolases"/>
    <property type="match status" value="1"/>
</dbReference>
<evidence type="ECO:0000259" key="1">
    <source>
        <dbReference type="Pfam" id="PF13304"/>
    </source>
</evidence>
<evidence type="ECO:0000313" key="2">
    <source>
        <dbReference type="EMBL" id="RDU72429.1"/>
    </source>
</evidence>
<protein>
    <recommendedName>
        <fullName evidence="1">ATPase AAA-type core domain-containing protein</fullName>
    </recommendedName>
</protein>
<dbReference type="GO" id="GO:0016887">
    <property type="term" value="F:ATP hydrolysis activity"/>
    <property type="evidence" value="ECO:0007669"/>
    <property type="project" value="InterPro"/>
</dbReference>
<comment type="caution">
    <text evidence="2">The sequence shown here is derived from an EMBL/GenBank/DDBJ whole genome shotgun (WGS) entry which is preliminary data.</text>
</comment>
<sequence>MIKDFEIKNFRGIQSLKLEGFSNVNIFVGKPNTGKTSILEAIHFYLSGNPDGFFPVSASRGLMDSEEIFEGFFYKYNIGENIVLKTKSNETKITFNQSQKFNIDNNGHQITGLIFEDGNNKMLINRISPNRFEAELQNPKNNPTNKIVEFVPCAPSIRYENLARNLETMVMIREKRKKLSEICKNFSKDIEDIRLVRNKIMVEKKNLSRDIDLRLMGNGFQSYISIFSSILFEPQYILIDEIENGLHFESIDLLLGAILEASNDIQFFITTHNEELLKHLSALLEDRQKESVSVFNVYINKDSNIQVGRYSQEDFIVNIDCKNEIRD</sequence>
<dbReference type="Pfam" id="PF13304">
    <property type="entry name" value="AAA_21"/>
    <property type="match status" value="1"/>
</dbReference>
<dbReference type="InterPro" id="IPR027417">
    <property type="entry name" value="P-loop_NTPase"/>
</dbReference>
<dbReference type="InterPro" id="IPR003959">
    <property type="entry name" value="ATPase_AAA_core"/>
</dbReference>
<dbReference type="PIRSF" id="PIRSF029347">
    <property type="entry name" value="RecF"/>
    <property type="match status" value="1"/>
</dbReference>
<dbReference type="SUPFAM" id="SSF52540">
    <property type="entry name" value="P-loop containing nucleoside triphosphate hydrolases"/>
    <property type="match status" value="1"/>
</dbReference>
<gene>
    <name evidence="2" type="ORF">CQA66_05045</name>
</gene>